<dbReference type="PANTHER" id="PTHR43451">
    <property type="entry name" value="ACETYLTRANSFERASE (GNAT) FAMILY PROTEIN"/>
    <property type="match status" value="1"/>
</dbReference>
<dbReference type="GO" id="GO:0016747">
    <property type="term" value="F:acyltransferase activity, transferring groups other than amino-acyl groups"/>
    <property type="evidence" value="ECO:0007669"/>
    <property type="project" value="InterPro"/>
</dbReference>
<dbReference type="InterPro" id="IPR000182">
    <property type="entry name" value="GNAT_dom"/>
</dbReference>
<proteinExistence type="predicted"/>
<keyword evidence="3" id="KW-1185">Reference proteome</keyword>
<dbReference type="Gene3D" id="3.40.630.30">
    <property type="match status" value="1"/>
</dbReference>
<comment type="caution">
    <text evidence="2">The sequence shown here is derived from an EMBL/GenBank/DDBJ whole genome shotgun (WGS) entry which is preliminary data.</text>
</comment>
<dbReference type="Proteomes" id="UP000242313">
    <property type="component" value="Unassembled WGS sequence"/>
</dbReference>
<name>A0A2A3MCL7_9PSED</name>
<dbReference type="InterPro" id="IPR016181">
    <property type="entry name" value="Acyl_CoA_acyltransferase"/>
</dbReference>
<dbReference type="SUPFAM" id="SSF55729">
    <property type="entry name" value="Acyl-CoA N-acyltransferases (Nat)"/>
    <property type="match status" value="1"/>
</dbReference>
<keyword evidence="2" id="KW-0808">Transferase</keyword>
<protein>
    <submittedName>
        <fullName evidence="2">Histone acetyltransferase</fullName>
    </submittedName>
</protein>
<dbReference type="PANTHER" id="PTHR43451:SF1">
    <property type="entry name" value="ACETYLTRANSFERASE"/>
    <property type="match status" value="1"/>
</dbReference>
<sequence length="153" mass="17344">MDIRCYSPAWARDIADLYYQSVHAIDSAVYTPEQKQAWAPAPIDYQAWAERLALKQPFVAIIDDRVAGFIELDADGHIDCTYTHPDCQGKGVASALYAHVLQQARETGIKRLYVEASLIAQPFFERRGFSVLKQNSVQRQGVNLINFSMERHV</sequence>
<feature type="domain" description="N-acetyltransferase" evidence="1">
    <location>
        <begin position="1"/>
        <end position="153"/>
    </location>
</feature>
<evidence type="ECO:0000313" key="3">
    <source>
        <dbReference type="Proteomes" id="UP000242313"/>
    </source>
</evidence>
<reference evidence="2 3" key="1">
    <citation type="submission" date="2017-09" db="EMBL/GenBank/DDBJ databases">
        <title>Pseudomonas abyssi sp. nov. isolated from Abyssopelagic Water.</title>
        <authorList>
            <person name="Wei Y."/>
        </authorList>
    </citation>
    <scope>NUCLEOTIDE SEQUENCE [LARGE SCALE GENOMIC DNA]</scope>
    <source>
        <strain evidence="2 3">MT5</strain>
    </source>
</reference>
<gene>
    <name evidence="2" type="ORF">CNQ84_19260</name>
</gene>
<dbReference type="Pfam" id="PF13673">
    <property type="entry name" value="Acetyltransf_10"/>
    <property type="match status" value="1"/>
</dbReference>
<dbReference type="AlphaFoldDB" id="A0A2A3MCL7"/>
<dbReference type="InterPro" id="IPR052564">
    <property type="entry name" value="N-acetyltrans/Recomb-assoc"/>
</dbReference>
<evidence type="ECO:0000313" key="2">
    <source>
        <dbReference type="EMBL" id="PBK02541.1"/>
    </source>
</evidence>
<dbReference type="RefSeq" id="WP_096006398.1">
    <property type="nucleotide sequence ID" value="NZ_NTMR01000036.1"/>
</dbReference>
<organism evidence="2 3">
    <name type="scientific">Pseudomonas abyssi</name>
    <dbReference type="NCBI Taxonomy" id="170540"/>
    <lineage>
        <taxon>Bacteria</taxon>
        <taxon>Pseudomonadati</taxon>
        <taxon>Pseudomonadota</taxon>
        <taxon>Gammaproteobacteria</taxon>
        <taxon>Pseudomonadales</taxon>
        <taxon>Pseudomonadaceae</taxon>
        <taxon>Pseudomonas</taxon>
    </lineage>
</organism>
<dbReference type="EMBL" id="NTMR01000036">
    <property type="protein sequence ID" value="PBK02541.1"/>
    <property type="molecule type" value="Genomic_DNA"/>
</dbReference>
<accession>A0A2A3MCL7</accession>
<dbReference type="PROSITE" id="PS51186">
    <property type="entry name" value="GNAT"/>
    <property type="match status" value="1"/>
</dbReference>
<evidence type="ECO:0000259" key="1">
    <source>
        <dbReference type="PROSITE" id="PS51186"/>
    </source>
</evidence>
<dbReference type="CDD" id="cd04301">
    <property type="entry name" value="NAT_SF"/>
    <property type="match status" value="1"/>
</dbReference>